<dbReference type="Proteomes" id="UP000267521">
    <property type="component" value="Unassembled WGS sequence"/>
</dbReference>
<name>A0A3M6QFG3_9BURK</name>
<evidence type="ECO:0000313" key="2">
    <source>
        <dbReference type="Proteomes" id="UP000267521"/>
    </source>
</evidence>
<dbReference type="EMBL" id="RDQM01000001">
    <property type="protein sequence ID" value="RMX01421.1"/>
    <property type="molecule type" value="Genomic_DNA"/>
</dbReference>
<dbReference type="InterPro" id="IPR053785">
    <property type="entry name" value="PhaP6-like"/>
</dbReference>
<protein>
    <submittedName>
        <fullName evidence="1">Uncharacterized protein</fullName>
    </submittedName>
</protein>
<organism evidence="1 2">
    <name type="scientific">Allofranklinella schreckenbergeri</name>
    <dbReference type="NCBI Taxonomy" id="1076744"/>
    <lineage>
        <taxon>Bacteria</taxon>
        <taxon>Pseudomonadati</taxon>
        <taxon>Pseudomonadota</taxon>
        <taxon>Betaproteobacteria</taxon>
        <taxon>Burkholderiales</taxon>
        <taxon>Comamonadaceae</taxon>
        <taxon>Allofranklinella</taxon>
    </lineage>
</organism>
<evidence type="ECO:0000313" key="1">
    <source>
        <dbReference type="EMBL" id="RMX01421.1"/>
    </source>
</evidence>
<proteinExistence type="predicted"/>
<dbReference type="NCBIfam" id="NF045536">
    <property type="entry name" value="phasin_PhaP6"/>
    <property type="match status" value="1"/>
</dbReference>
<dbReference type="AlphaFoldDB" id="A0A3M6QFG3"/>
<gene>
    <name evidence="1" type="ORF">EBQ26_01210</name>
</gene>
<sequence>MQKRTQTKKAKLARQTQELAQAAPQVVAMRLGRMMTAGPVPSARDRREFHRMGAEKLAAFNESWQAMAVHSLAQQQQLMTWWASAWWQWVAGGWMQPWATLGQLSTGAGKQLEKAALETAARGLAPVHRRATANARRLKRGG</sequence>
<accession>A0A3M6QFG3</accession>
<dbReference type="RefSeq" id="WP_122237192.1">
    <property type="nucleotide sequence ID" value="NZ_RDQM01000001.1"/>
</dbReference>
<reference evidence="1 2" key="1">
    <citation type="submission" date="2018-10" db="EMBL/GenBank/DDBJ databases">
        <title>Comamonadaceae CDC group NO-1 genome sequencing and assembly.</title>
        <authorList>
            <person name="Bernier A.-M."/>
            <person name="Bernard K."/>
        </authorList>
    </citation>
    <scope>NUCLEOTIDE SEQUENCE [LARGE SCALE GENOMIC DNA]</scope>
    <source>
        <strain evidence="1 2">NML970147</strain>
    </source>
</reference>
<comment type="caution">
    <text evidence="1">The sequence shown here is derived from an EMBL/GenBank/DDBJ whole genome shotgun (WGS) entry which is preliminary data.</text>
</comment>